<dbReference type="GO" id="GO:0032299">
    <property type="term" value="C:ribonuclease H2 complex"/>
    <property type="evidence" value="ECO:0007669"/>
    <property type="project" value="InterPro"/>
</dbReference>
<sequence length="97" mass="10842">MAWWKGIDETRLLVAPDPAGNETGSGCLLSLRHPKSGNKACYRLASGGLQELHLFKQSYRSWFLGDYVCEGRCTWFKDVLIFVFPPVSSSIAVLLFS</sequence>
<evidence type="ECO:0000259" key="1">
    <source>
        <dbReference type="Pfam" id="PF17745"/>
    </source>
</evidence>
<comment type="caution">
    <text evidence="2">The sequence shown here is derived from an EMBL/GenBank/DDBJ whole genome shotgun (WGS) entry which is preliminary data.</text>
</comment>
<evidence type="ECO:0000313" key="2">
    <source>
        <dbReference type="EMBL" id="CAI0395242.1"/>
    </source>
</evidence>
<dbReference type="InterPro" id="IPR040456">
    <property type="entry name" value="RNase_H2_suB"/>
</dbReference>
<dbReference type="Gene3D" id="2.20.25.530">
    <property type="match status" value="1"/>
</dbReference>
<reference evidence="2" key="1">
    <citation type="submission" date="2022-08" db="EMBL/GenBank/DDBJ databases">
        <authorList>
            <person name="Gutierrez-Valencia J."/>
        </authorList>
    </citation>
    <scope>NUCLEOTIDE SEQUENCE</scope>
</reference>
<dbReference type="PANTHER" id="PTHR13383:SF11">
    <property type="entry name" value="RIBONUCLEASE H2 SUBUNIT B"/>
    <property type="match status" value="1"/>
</dbReference>
<dbReference type="GO" id="GO:0005654">
    <property type="term" value="C:nucleoplasm"/>
    <property type="evidence" value="ECO:0007669"/>
    <property type="project" value="TreeGrafter"/>
</dbReference>
<protein>
    <recommendedName>
        <fullName evidence="1">Rnh202 triple barrel domain-containing protein</fullName>
    </recommendedName>
</protein>
<dbReference type="Proteomes" id="UP001154282">
    <property type="component" value="Unassembled WGS sequence"/>
</dbReference>
<dbReference type="EMBL" id="CAMGYJ010000003">
    <property type="protein sequence ID" value="CAI0395242.1"/>
    <property type="molecule type" value="Genomic_DNA"/>
</dbReference>
<keyword evidence="3" id="KW-1185">Reference proteome</keyword>
<dbReference type="InterPro" id="IPR041195">
    <property type="entry name" value="Rnh202_N"/>
</dbReference>
<name>A0AAV0IE58_9ROSI</name>
<gene>
    <name evidence="2" type="ORF">LITE_LOCUS8642</name>
</gene>
<dbReference type="GO" id="GO:0006401">
    <property type="term" value="P:RNA catabolic process"/>
    <property type="evidence" value="ECO:0007669"/>
    <property type="project" value="TreeGrafter"/>
</dbReference>
<dbReference type="Pfam" id="PF17745">
    <property type="entry name" value="Ydr279_N"/>
    <property type="match status" value="1"/>
</dbReference>
<evidence type="ECO:0000313" key="3">
    <source>
        <dbReference type="Proteomes" id="UP001154282"/>
    </source>
</evidence>
<organism evidence="2 3">
    <name type="scientific">Linum tenue</name>
    <dbReference type="NCBI Taxonomy" id="586396"/>
    <lineage>
        <taxon>Eukaryota</taxon>
        <taxon>Viridiplantae</taxon>
        <taxon>Streptophyta</taxon>
        <taxon>Embryophyta</taxon>
        <taxon>Tracheophyta</taxon>
        <taxon>Spermatophyta</taxon>
        <taxon>Magnoliopsida</taxon>
        <taxon>eudicotyledons</taxon>
        <taxon>Gunneridae</taxon>
        <taxon>Pentapetalae</taxon>
        <taxon>rosids</taxon>
        <taxon>fabids</taxon>
        <taxon>Malpighiales</taxon>
        <taxon>Linaceae</taxon>
        <taxon>Linum</taxon>
    </lineage>
</organism>
<feature type="domain" description="Rnh202 triple barrel" evidence="1">
    <location>
        <begin position="28"/>
        <end position="73"/>
    </location>
</feature>
<accession>A0AAV0IE58</accession>
<proteinExistence type="predicted"/>
<dbReference type="PANTHER" id="PTHR13383">
    <property type="entry name" value="RIBONUCLEASE H2 SUBUNIT B"/>
    <property type="match status" value="1"/>
</dbReference>
<dbReference type="AlphaFoldDB" id="A0AAV0IE58"/>